<proteinExistence type="predicted"/>
<dbReference type="AlphaFoldDB" id="A0A0A9CCT2"/>
<protein>
    <submittedName>
        <fullName evidence="2">Uncharacterized protein</fullName>
    </submittedName>
</protein>
<reference evidence="2" key="1">
    <citation type="submission" date="2014-09" db="EMBL/GenBank/DDBJ databases">
        <authorList>
            <person name="Magalhaes I.L.F."/>
            <person name="Oliveira U."/>
            <person name="Santos F.R."/>
            <person name="Vidigal T.H.D.A."/>
            <person name="Brescovit A.D."/>
            <person name="Santos A.J."/>
        </authorList>
    </citation>
    <scope>NUCLEOTIDE SEQUENCE</scope>
    <source>
        <tissue evidence="2">Shoot tissue taken approximately 20 cm above the soil surface</tissue>
    </source>
</reference>
<evidence type="ECO:0000256" key="1">
    <source>
        <dbReference type="SAM" id="MobiDB-lite"/>
    </source>
</evidence>
<feature type="region of interest" description="Disordered" evidence="1">
    <location>
        <begin position="1"/>
        <end position="29"/>
    </location>
</feature>
<feature type="compositionally biased region" description="Basic residues" evidence="1">
    <location>
        <begin position="8"/>
        <end position="29"/>
    </location>
</feature>
<sequence>MEAPKSPARPRLRSSKLRGGKQRHRAPKS</sequence>
<organism evidence="2">
    <name type="scientific">Arundo donax</name>
    <name type="common">Giant reed</name>
    <name type="synonym">Donax arundinaceus</name>
    <dbReference type="NCBI Taxonomy" id="35708"/>
    <lineage>
        <taxon>Eukaryota</taxon>
        <taxon>Viridiplantae</taxon>
        <taxon>Streptophyta</taxon>
        <taxon>Embryophyta</taxon>
        <taxon>Tracheophyta</taxon>
        <taxon>Spermatophyta</taxon>
        <taxon>Magnoliopsida</taxon>
        <taxon>Liliopsida</taxon>
        <taxon>Poales</taxon>
        <taxon>Poaceae</taxon>
        <taxon>PACMAD clade</taxon>
        <taxon>Arundinoideae</taxon>
        <taxon>Arundineae</taxon>
        <taxon>Arundo</taxon>
    </lineage>
</organism>
<name>A0A0A9CCT2_ARUDO</name>
<reference evidence="2" key="2">
    <citation type="journal article" date="2015" name="Data Brief">
        <title>Shoot transcriptome of the giant reed, Arundo donax.</title>
        <authorList>
            <person name="Barrero R.A."/>
            <person name="Guerrero F.D."/>
            <person name="Moolhuijzen P."/>
            <person name="Goolsby J.A."/>
            <person name="Tidwell J."/>
            <person name="Bellgard S.E."/>
            <person name="Bellgard M.I."/>
        </authorList>
    </citation>
    <scope>NUCLEOTIDE SEQUENCE</scope>
    <source>
        <tissue evidence="2">Shoot tissue taken approximately 20 cm above the soil surface</tissue>
    </source>
</reference>
<evidence type="ECO:0000313" key="2">
    <source>
        <dbReference type="EMBL" id="JAD71190.1"/>
    </source>
</evidence>
<accession>A0A0A9CCT2</accession>
<dbReference type="EMBL" id="GBRH01226705">
    <property type="protein sequence ID" value="JAD71190.1"/>
    <property type="molecule type" value="Transcribed_RNA"/>
</dbReference>